<organism evidence="7 8">
    <name type="scientific">Spiroplasma floricola 23-6</name>
    <dbReference type="NCBI Taxonomy" id="1336749"/>
    <lineage>
        <taxon>Bacteria</taxon>
        <taxon>Bacillati</taxon>
        <taxon>Mycoplasmatota</taxon>
        <taxon>Mollicutes</taxon>
        <taxon>Entomoplasmatales</taxon>
        <taxon>Spiroplasmataceae</taxon>
        <taxon>Spiroplasma</taxon>
    </lineage>
</organism>
<dbReference type="KEGG" id="sfz:SFLOR_v1c01580"/>
<feature type="domain" description="D-isomer specific 2-hydroxyacid dehydrogenase NAD-binding" evidence="6">
    <location>
        <begin position="113"/>
        <end position="301"/>
    </location>
</feature>
<dbReference type="InterPro" id="IPR029753">
    <property type="entry name" value="D-isomer_DH_CS"/>
</dbReference>
<evidence type="ECO:0000256" key="3">
    <source>
        <dbReference type="ARBA" id="ARBA00023027"/>
    </source>
</evidence>
<dbReference type="Gene3D" id="3.40.50.720">
    <property type="entry name" value="NAD(P)-binding Rossmann-like Domain"/>
    <property type="match status" value="2"/>
</dbReference>
<protein>
    <submittedName>
        <fullName evidence="7">D-lactate dehydrogenase</fullName>
    </submittedName>
</protein>
<comment type="similarity">
    <text evidence="1 4">Belongs to the D-isomer specific 2-hydroxyacid dehydrogenase family.</text>
</comment>
<dbReference type="InterPro" id="IPR006140">
    <property type="entry name" value="D-isomer_DH_NAD-bd"/>
</dbReference>
<dbReference type="PANTHER" id="PTHR43026:SF1">
    <property type="entry name" value="2-HYDROXYACID DEHYDROGENASE HOMOLOG 1-RELATED"/>
    <property type="match status" value="1"/>
</dbReference>
<dbReference type="InterPro" id="IPR029752">
    <property type="entry name" value="D-isomer_DH_CS1"/>
</dbReference>
<dbReference type="InterPro" id="IPR058205">
    <property type="entry name" value="D-LDH-like"/>
</dbReference>
<dbReference type="PROSITE" id="PS00671">
    <property type="entry name" value="D_2_HYDROXYACID_DH_3"/>
    <property type="match status" value="1"/>
</dbReference>
<keyword evidence="8" id="KW-1185">Reference proteome</keyword>
<dbReference type="SUPFAM" id="SSF52283">
    <property type="entry name" value="Formate/glycerate dehydrogenase catalytic domain-like"/>
    <property type="match status" value="1"/>
</dbReference>
<dbReference type="RefSeq" id="WP_100916209.1">
    <property type="nucleotide sequence ID" value="NZ_CP025057.1"/>
</dbReference>
<sequence>MTKKIVCYGVRDTEKAIFQKVASKFPYELVLEEKLLTHENVETAKGAYGVMLRANCVADKVNLDKFKEYGIEYVLTRTVGFNHIDLNYAKQLGFKMARVPFYSPNAVSELAVSLALGLMRNTFYMAKKSNEKNFIVDNFMYAKEIRNSTIGIIGTGRIGMETAKVFKGMGANIIGYDLYPNKDNEKILKYVDFETIAKESDAVILHCPLIEGENNEFINKEFFNKMKDNSFLLNLSRGELVNNLDLLEAVKSNKLKGVALDTLSNEGQIFFKDFQNKELPINVYNELLKFSPRVIFTPHIGSYTDEAIKNMVEVSLENLQEFEKYNSCKNAI</sequence>
<dbReference type="SUPFAM" id="SSF51735">
    <property type="entry name" value="NAD(P)-binding Rossmann-fold domains"/>
    <property type="match status" value="1"/>
</dbReference>
<evidence type="ECO:0000256" key="2">
    <source>
        <dbReference type="ARBA" id="ARBA00023002"/>
    </source>
</evidence>
<accession>A0A2K8SCN0</accession>
<dbReference type="Proteomes" id="UP000231823">
    <property type="component" value="Chromosome"/>
</dbReference>
<evidence type="ECO:0000259" key="5">
    <source>
        <dbReference type="Pfam" id="PF00389"/>
    </source>
</evidence>
<dbReference type="InterPro" id="IPR006139">
    <property type="entry name" value="D-isomer_2_OHA_DH_cat_dom"/>
</dbReference>
<keyword evidence="2 4" id="KW-0560">Oxidoreductase</keyword>
<dbReference type="InterPro" id="IPR036291">
    <property type="entry name" value="NAD(P)-bd_dom_sf"/>
</dbReference>
<dbReference type="AlphaFoldDB" id="A0A2K8SCN0"/>
<name>A0A2K8SCN0_9MOLU</name>
<evidence type="ECO:0000313" key="7">
    <source>
        <dbReference type="EMBL" id="AUB31219.1"/>
    </source>
</evidence>
<dbReference type="PANTHER" id="PTHR43026">
    <property type="entry name" value="2-HYDROXYACID DEHYDROGENASE HOMOLOG 1-RELATED"/>
    <property type="match status" value="1"/>
</dbReference>
<feature type="domain" description="D-isomer specific 2-hydroxyacid dehydrogenase catalytic" evidence="5">
    <location>
        <begin position="10"/>
        <end position="332"/>
    </location>
</feature>
<dbReference type="Pfam" id="PF02826">
    <property type="entry name" value="2-Hacid_dh_C"/>
    <property type="match status" value="1"/>
</dbReference>
<evidence type="ECO:0000259" key="6">
    <source>
        <dbReference type="Pfam" id="PF02826"/>
    </source>
</evidence>
<evidence type="ECO:0000256" key="4">
    <source>
        <dbReference type="RuleBase" id="RU003719"/>
    </source>
</evidence>
<dbReference type="GO" id="GO:0008720">
    <property type="term" value="F:D-lactate dehydrogenase (NAD+) activity"/>
    <property type="evidence" value="ECO:0007669"/>
    <property type="project" value="TreeGrafter"/>
</dbReference>
<gene>
    <name evidence="7" type="primary">ldhA</name>
    <name evidence="7" type="ORF">SFLOR_v1c01580</name>
</gene>
<dbReference type="Pfam" id="PF00389">
    <property type="entry name" value="2-Hacid_dh"/>
    <property type="match status" value="1"/>
</dbReference>
<keyword evidence="3" id="KW-0520">NAD</keyword>
<reference evidence="7 8" key="1">
    <citation type="submission" date="2017-12" db="EMBL/GenBank/DDBJ databases">
        <title>Complete genome sequence of Spiroplasma floricola 23-6 (ATCC 29989).</title>
        <authorList>
            <person name="Tsai Y.-M."/>
            <person name="Wu P.-S."/>
            <person name="Lo W.-S."/>
            <person name="Kuo C.-H."/>
        </authorList>
    </citation>
    <scope>NUCLEOTIDE SEQUENCE [LARGE SCALE GENOMIC DNA]</scope>
    <source>
        <strain evidence="7 8">23-6</strain>
    </source>
</reference>
<dbReference type="GO" id="GO:0051287">
    <property type="term" value="F:NAD binding"/>
    <property type="evidence" value="ECO:0007669"/>
    <property type="project" value="InterPro"/>
</dbReference>
<evidence type="ECO:0000313" key="8">
    <source>
        <dbReference type="Proteomes" id="UP000231823"/>
    </source>
</evidence>
<dbReference type="PROSITE" id="PS00065">
    <property type="entry name" value="D_2_HYDROXYACID_DH_1"/>
    <property type="match status" value="1"/>
</dbReference>
<evidence type="ECO:0000256" key="1">
    <source>
        <dbReference type="ARBA" id="ARBA00005854"/>
    </source>
</evidence>
<dbReference type="OrthoDB" id="9805416at2"/>
<dbReference type="EMBL" id="CP025057">
    <property type="protein sequence ID" value="AUB31219.1"/>
    <property type="molecule type" value="Genomic_DNA"/>
</dbReference>
<proteinExistence type="inferred from homology"/>